<dbReference type="RefSeq" id="WP_095404770.1">
    <property type="nucleotide sequence ID" value="NZ_NOJZ02000001.1"/>
</dbReference>
<name>A0A371IWL4_9FIRM</name>
<evidence type="ECO:0000313" key="3">
    <source>
        <dbReference type="Proteomes" id="UP000243494"/>
    </source>
</evidence>
<dbReference type="InterPro" id="IPR052200">
    <property type="entry name" value="Protoporphyrinogen_IX_DH"/>
</dbReference>
<dbReference type="Pfam" id="PF12724">
    <property type="entry name" value="Flavodoxin_5"/>
    <property type="match status" value="1"/>
</dbReference>
<dbReference type="OrthoDB" id="2146857at2"/>
<keyword evidence="3" id="KW-1185">Reference proteome</keyword>
<dbReference type="EMBL" id="NOJZ02000001">
    <property type="protein sequence ID" value="RDY24871.1"/>
    <property type="molecule type" value="Genomic_DNA"/>
</dbReference>
<dbReference type="SUPFAM" id="SSF52218">
    <property type="entry name" value="Flavoproteins"/>
    <property type="match status" value="1"/>
</dbReference>
<dbReference type="InterPro" id="IPR008254">
    <property type="entry name" value="Flavodoxin/NO_synth"/>
</dbReference>
<comment type="caution">
    <text evidence="2">The sequence shown here is derived from an EMBL/GenBank/DDBJ whole genome shotgun (WGS) entry which is preliminary data.</text>
</comment>
<gene>
    <name evidence="2" type="ORF">CHF27_001340</name>
</gene>
<dbReference type="InterPro" id="IPR001226">
    <property type="entry name" value="Flavodoxin_CS"/>
</dbReference>
<dbReference type="GO" id="GO:0070819">
    <property type="term" value="F:menaquinone-dependent protoporphyrinogen oxidase activity"/>
    <property type="evidence" value="ECO:0007669"/>
    <property type="project" value="TreeGrafter"/>
</dbReference>
<dbReference type="GO" id="GO:0010181">
    <property type="term" value="F:FMN binding"/>
    <property type="evidence" value="ECO:0007669"/>
    <property type="project" value="InterPro"/>
</dbReference>
<evidence type="ECO:0000313" key="2">
    <source>
        <dbReference type="EMBL" id="RDY24871.1"/>
    </source>
</evidence>
<dbReference type="PROSITE" id="PS50902">
    <property type="entry name" value="FLAVODOXIN_LIKE"/>
    <property type="match status" value="1"/>
</dbReference>
<dbReference type="AlphaFoldDB" id="A0A371IWL4"/>
<dbReference type="GO" id="GO:0009055">
    <property type="term" value="F:electron transfer activity"/>
    <property type="evidence" value="ECO:0007669"/>
    <property type="project" value="InterPro"/>
</dbReference>
<accession>A0A371IWL4</accession>
<dbReference type="GO" id="GO:0006783">
    <property type="term" value="P:heme biosynthetic process"/>
    <property type="evidence" value="ECO:0007669"/>
    <property type="project" value="TreeGrafter"/>
</dbReference>
<organism evidence="2 3">
    <name type="scientific">Romboutsia maritimum</name>
    <dbReference type="NCBI Taxonomy" id="2020948"/>
    <lineage>
        <taxon>Bacteria</taxon>
        <taxon>Bacillati</taxon>
        <taxon>Bacillota</taxon>
        <taxon>Clostridia</taxon>
        <taxon>Peptostreptococcales</taxon>
        <taxon>Peptostreptococcaceae</taxon>
        <taxon>Romboutsia</taxon>
    </lineage>
</organism>
<dbReference type="InterPro" id="IPR026816">
    <property type="entry name" value="Flavodoxin_dom"/>
</dbReference>
<dbReference type="Proteomes" id="UP000243494">
    <property type="component" value="Unassembled WGS sequence"/>
</dbReference>
<proteinExistence type="predicted"/>
<reference evidence="2 3" key="1">
    <citation type="journal article" date="2017" name="Genome Announc.">
        <title>Draft Genome Sequence of Romboutsia maritimum sp. nov. Strain CCRI-22766(T), Isolated from Coastal Estuarine Mud.</title>
        <authorList>
            <person name="Maheux A.F."/>
            <person name="Boudreau D.K."/>
            <person name="Berube E."/>
            <person name="Boissinot M."/>
            <person name="Raymond F."/>
            <person name="Brodeur S."/>
            <person name="Corbeil J."/>
            <person name="Brightwell G."/>
            <person name="Broda D."/>
            <person name="Omar R.F."/>
            <person name="Bergeron M.G."/>
        </authorList>
    </citation>
    <scope>NUCLEOTIDE SEQUENCE [LARGE SCALE GENOMIC DNA]</scope>
    <source>
        <strain evidence="2 3">CCRI-22766</strain>
    </source>
</reference>
<dbReference type="PANTHER" id="PTHR38030:SF2">
    <property type="entry name" value="PROTOPORPHYRINOGEN IX DEHYDROGENASE [QUINONE]"/>
    <property type="match status" value="1"/>
</dbReference>
<protein>
    <submittedName>
        <fullName evidence="2">Flavodoxin</fullName>
    </submittedName>
</protein>
<dbReference type="GO" id="GO:0016651">
    <property type="term" value="F:oxidoreductase activity, acting on NAD(P)H"/>
    <property type="evidence" value="ECO:0007669"/>
    <property type="project" value="UniProtKB-ARBA"/>
</dbReference>
<feature type="domain" description="Flavodoxin-like" evidence="1">
    <location>
        <begin position="8"/>
        <end position="156"/>
    </location>
</feature>
<dbReference type="PROSITE" id="PS00201">
    <property type="entry name" value="FLAVODOXIN"/>
    <property type="match status" value="1"/>
</dbReference>
<dbReference type="PANTHER" id="PTHR38030">
    <property type="entry name" value="PROTOPORPHYRINOGEN IX DEHYDROGENASE [MENAQUINONE]"/>
    <property type="match status" value="1"/>
</dbReference>
<sequence length="186" mass="21400">MLNENSSIAVIYKSKYGSTRKYAGWIAIKLDADLYEISDVRKNDLIKYDVIIYGGPLCAGKIKGIDLINKNYKMIEDKNIIVFAVGLSSKFQESKNTILKSNFKEDIREKINLFYLRGAFNYKELGVADKVLMNVMKITLKAKKEEELDQDSKEMLEAFEKPVDFSNKKLVNPIVDFVCKDIKIKY</sequence>
<dbReference type="Gene3D" id="3.40.50.360">
    <property type="match status" value="1"/>
</dbReference>
<evidence type="ECO:0000259" key="1">
    <source>
        <dbReference type="PROSITE" id="PS50902"/>
    </source>
</evidence>
<dbReference type="InterPro" id="IPR029039">
    <property type="entry name" value="Flavoprotein-like_sf"/>
</dbReference>